<dbReference type="Pfam" id="PF00078">
    <property type="entry name" value="RVT_1"/>
    <property type="match status" value="1"/>
</dbReference>
<name>A0AAV5LGJ8_9ROSI</name>
<dbReference type="InterPro" id="IPR044730">
    <property type="entry name" value="RNase_H-like_dom_plant"/>
</dbReference>
<dbReference type="PANTHER" id="PTHR33116">
    <property type="entry name" value="REVERSE TRANSCRIPTASE ZINC-BINDING DOMAIN-CONTAINING PROTEIN-RELATED-RELATED"/>
    <property type="match status" value="1"/>
</dbReference>
<dbReference type="InterPro" id="IPR000477">
    <property type="entry name" value="RT_dom"/>
</dbReference>
<evidence type="ECO:0000313" key="4">
    <source>
        <dbReference type="Proteomes" id="UP001054252"/>
    </source>
</evidence>
<evidence type="ECO:0000259" key="2">
    <source>
        <dbReference type="PROSITE" id="PS50879"/>
    </source>
</evidence>
<keyword evidence="4" id="KW-1185">Reference proteome</keyword>
<dbReference type="InterPro" id="IPR043502">
    <property type="entry name" value="DNA/RNA_pol_sf"/>
</dbReference>
<dbReference type="InterPro" id="IPR026960">
    <property type="entry name" value="RVT-Znf"/>
</dbReference>
<dbReference type="SUPFAM" id="SSF53098">
    <property type="entry name" value="Ribonuclease H-like"/>
    <property type="match status" value="1"/>
</dbReference>
<dbReference type="InterPro" id="IPR012337">
    <property type="entry name" value="RNaseH-like_sf"/>
</dbReference>
<dbReference type="Pfam" id="PF13966">
    <property type="entry name" value="zf-RVT"/>
    <property type="match status" value="1"/>
</dbReference>
<dbReference type="PROSITE" id="PS50878">
    <property type="entry name" value="RT_POL"/>
    <property type="match status" value="1"/>
</dbReference>
<dbReference type="Gene3D" id="3.30.420.10">
    <property type="entry name" value="Ribonuclease H-like superfamily/Ribonuclease H"/>
    <property type="match status" value="1"/>
</dbReference>
<proteinExistence type="predicted"/>
<dbReference type="PANTHER" id="PTHR33116:SF70">
    <property type="entry name" value="NON-LTR RETROELEMENT REVERSE TRANSCRIPTASE-LIKE PROTEIN"/>
    <property type="match status" value="1"/>
</dbReference>
<dbReference type="CDD" id="cd01650">
    <property type="entry name" value="RT_nLTR_like"/>
    <property type="match status" value="1"/>
</dbReference>
<dbReference type="CDD" id="cd06222">
    <property type="entry name" value="RNase_H_like"/>
    <property type="match status" value="1"/>
</dbReference>
<dbReference type="SUPFAM" id="SSF56672">
    <property type="entry name" value="DNA/RNA polymerases"/>
    <property type="match status" value="1"/>
</dbReference>
<sequence length="969" mass="109655">MEDDLWKMKSRINWLNDGDRNTKFFHLSTISRRKSNRILSLLDENNVEISSPMDVSNFITNSFQKLFTSRKSFCPILSNLDSTWIPPHPLFNSIPTFCSVPSEDEILMALNSFHPLKAPGRDGLHAIFFQKFWPSTKNIICAIVSSFFTTGNLPADINQTIITLVPKILNPTLISHFRPISLCNTIYKICSKLLVIRLRPFLNDLISPFQSSFIPGRLAVDNAIIAQELVSAMQKKKGRMGDMAIKIDLNKAFDSLEWDFIKNCLSHFRFPPLWIKMIMSCICTTSTSISINGSLSAEFSPSCGIRQGDPLSPYIFILCMEYLSFLIEQKCQLGCWKPLKASRNGPLFSRILFADDILLFGKAKISTALAIRDVLDSFCESSGQSINTQKSKIIFSPNVCAETSNSICAILGLKKATSMGKYLGFPIVSKRPTKSDLEFIIDKAKQKLSGWKAKLLSLAGRLTLIKSTLCALLMHVMQCTSLPVNICTSLDKLIRDFLWLDEPDKRKLHLISWDTVCLPKEQGGLGIRKCNKLNQASILKLIWRFFTLPHSPWVKLLQAKYSFQRSTNPSSHIWKAMTKNYPSFLEGISWNINKGTQVNFLQDHWLPFGPIDKNIHGPFSVEHSSFTVADTIAFLSTFGELHCHLPPSLEYTVLSHLALANPLEEDCVSWKFSLHGSFTLSSAYHMVCNFESQNRGVSWNWIWKCLIIPKISFFIWLLAHDRIPSRSLLASRGIQVPTACPRCNSALETALHLIRDCPVIINFWKSISIPSALYGSFQLNLFSWLKANCTSKLWVTHPRIPWATYFCYLVWNLWRDRNNLCFHNYSNLQEIASKSIGLTAEFCSSNPHLRRINSCTYLPIRWLPPREGWFKLNTDGSSNFTQTCTGAGGVIRNHEGTWVMGFAQNLGYGTNNDAELWGIKIGLELAAKLKIKLLEVETDSTFVVNALADCSVKCLNHRTLIASCRLLTQ</sequence>
<evidence type="ECO:0000313" key="3">
    <source>
        <dbReference type="EMBL" id="GKV36269.1"/>
    </source>
</evidence>
<dbReference type="AlphaFoldDB" id="A0AAV5LGJ8"/>
<dbReference type="InterPro" id="IPR002156">
    <property type="entry name" value="RNaseH_domain"/>
</dbReference>
<feature type="domain" description="Reverse transcriptase" evidence="1">
    <location>
        <begin position="146"/>
        <end position="427"/>
    </location>
</feature>
<dbReference type="GO" id="GO:0004523">
    <property type="term" value="F:RNA-DNA hybrid ribonuclease activity"/>
    <property type="evidence" value="ECO:0007669"/>
    <property type="project" value="InterPro"/>
</dbReference>
<feature type="domain" description="RNase H type-1" evidence="2">
    <location>
        <begin position="866"/>
        <end position="969"/>
    </location>
</feature>
<gene>
    <name evidence="3" type="ORF">SLEP1_g44418</name>
</gene>
<evidence type="ECO:0000259" key="1">
    <source>
        <dbReference type="PROSITE" id="PS50878"/>
    </source>
</evidence>
<dbReference type="PROSITE" id="PS50879">
    <property type="entry name" value="RNASE_H_1"/>
    <property type="match status" value="1"/>
</dbReference>
<evidence type="ECO:0008006" key="5">
    <source>
        <dbReference type="Google" id="ProtNLM"/>
    </source>
</evidence>
<dbReference type="GO" id="GO:0003676">
    <property type="term" value="F:nucleic acid binding"/>
    <property type="evidence" value="ECO:0007669"/>
    <property type="project" value="InterPro"/>
</dbReference>
<protein>
    <recommendedName>
        <fullName evidence="5">Reverse transcriptase domain-containing protein</fullName>
    </recommendedName>
</protein>
<organism evidence="3 4">
    <name type="scientific">Rubroshorea leprosula</name>
    <dbReference type="NCBI Taxonomy" id="152421"/>
    <lineage>
        <taxon>Eukaryota</taxon>
        <taxon>Viridiplantae</taxon>
        <taxon>Streptophyta</taxon>
        <taxon>Embryophyta</taxon>
        <taxon>Tracheophyta</taxon>
        <taxon>Spermatophyta</taxon>
        <taxon>Magnoliopsida</taxon>
        <taxon>eudicotyledons</taxon>
        <taxon>Gunneridae</taxon>
        <taxon>Pentapetalae</taxon>
        <taxon>rosids</taxon>
        <taxon>malvids</taxon>
        <taxon>Malvales</taxon>
        <taxon>Dipterocarpaceae</taxon>
        <taxon>Rubroshorea</taxon>
    </lineage>
</organism>
<dbReference type="Proteomes" id="UP001054252">
    <property type="component" value="Unassembled WGS sequence"/>
</dbReference>
<comment type="caution">
    <text evidence="3">The sequence shown here is derived from an EMBL/GenBank/DDBJ whole genome shotgun (WGS) entry which is preliminary data.</text>
</comment>
<accession>A0AAV5LGJ8</accession>
<dbReference type="EMBL" id="BPVZ01000115">
    <property type="protein sequence ID" value="GKV36269.1"/>
    <property type="molecule type" value="Genomic_DNA"/>
</dbReference>
<dbReference type="Pfam" id="PF13456">
    <property type="entry name" value="RVT_3"/>
    <property type="match status" value="1"/>
</dbReference>
<dbReference type="InterPro" id="IPR036397">
    <property type="entry name" value="RNaseH_sf"/>
</dbReference>
<reference evidence="3 4" key="1">
    <citation type="journal article" date="2021" name="Commun. Biol.">
        <title>The genome of Shorea leprosula (Dipterocarpaceae) highlights the ecological relevance of drought in aseasonal tropical rainforests.</title>
        <authorList>
            <person name="Ng K.K.S."/>
            <person name="Kobayashi M.J."/>
            <person name="Fawcett J.A."/>
            <person name="Hatakeyama M."/>
            <person name="Paape T."/>
            <person name="Ng C.H."/>
            <person name="Ang C.C."/>
            <person name="Tnah L.H."/>
            <person name="Lee C.T."/>
            <person name="Nishiyama T."/>
            <person name="Sese J."/>
            <person name="O'Brien M.J."/>
            <person name="Copetti D."/>
            <person name="Mohd Noor M.I."/>
            <person name="Ong R.C."/>
            <person name="Putra M."/>
            <person name="Sireger I.Z."/>
            <person name="Indrioko S."/>
            <person name="Kosugi Y."/>
            <person name="Izuno A."/>
            <person name="Isagi Y."/>
            <person name="Lee S.L."/>
            <person name="Shimizu K.K."/>
        </authorList>
    </citation>
    <scope>NUCLEOTIDE SEQUENCE [LARGE SCALE GENOMIC DNA]</scope>
    <source>
        <strain evidence="3">214</strain>
    </source>
</reference>